<evidence type="ECO:0000259" key="3">
    <source>
        <dbReference type="Pfam" id="PF00248"/>
    </source>
</evidence>
<name>A0A068UEA5_COFCA</name>
<dbReference type="GO" id="GO:0016491">
    <property type="term" value="F:oxidoreductase activity"/>
    <property type="evidence" value="ECO:0007669"/>
    <property type="project" value="UniProtKB-KW"/>
</dbReference>
<dbReference type="STRING" id="49390.A0A068UEA5"/>
<dbReference type="InterPro" id="IPR050791">
    <property type="entry name" value="Aldo-Keto_reductase"/>
</dbReference>
<dbReference type="PhylomeDB" id="A0A068UEA5"/>
<keyword evidence="5" id="KW-1185">Reference proteome</keyword>
<dbReference type="EMBL" id="HG739107">
    <property type="protein sequence ID" value="CDP06796.1"/>
    <property type="molecule type" value="Genomic_DNA"/>
</dbReference>
<evidence type="ECO:0000256" key="1">
    <source>
        <dbReference type="ARBA" id="ARBA00022857"/>
    </source>
</evidence>
<accession>A0A068UEA5</accession>
<dbReference type="PANTHER" id="PTHR43625">
    <property type="entry name" value="AFLATOXIN B1 ALDEHYDE REDUCTASE"/>
    <property type="match status" value="1"/>
</dbReference>
<dbReference type="SUPFAM" id="SSF51430">
    <property type="entry name" value="NAD(P)-linked oxidoreductase"/>
    <property type="match status" value="1"/>
</dbReference>
<gene>
    <name evidence="4" type="ORF">GSCOC_T00023773001</name>
</gene>
<dbReference type="InterPro" id="IPR020471">
    <property type="entry name" value="AKR"/>
</dbReference>
<dbReference type="Pfam" id="PF00248">
    <property type="entry name" value="Aldo_ket_red"/>
    <property type="match status" value="1"/>
</dbReference>
<evidence type="ECO:0000313" key="4">
    <source>
        <dbReference type="EMBL" id="CDP06796.1"/>
    </source>
</evidence>
<organism evidence="4 5">
    <name type="scientific">Coffea canephora</name>
    <name type="common">Robusta coffee</name>
    <dbReference type="NCBI Taxonomy" id="49390"/>
    <lineage>
        <taxon>Eukaryota</taxon>
        <taxon>Viridiplantae</taxon>
        <taxon>Streptophyta</taxon>
        <taxon>Embryophyta</taxon>
        <taxon>Tracheophyta</taxon>
        <taxon>Spermatophyta</taxon>
        <taxon>Magnoliopsida</taxon>
        <taxon>eudicotyledons</taxon>
        <taxon>Gunneridae</taxon>
        <taxon>Pentapetalae</taxon>
        <taxon>asterids</taxon>
        <taxon>lamiids</taxon>
        <taxon>Gentianales</taxon>
        <taxon>Rubiaceae</taxon>
        <taxon>Ixoroideae</taxon>
        <taxon>Gardenieae complex</taxon>
        <taxon>Bertiereae - Coffeeae clade</taxon>
        <taxon>Coffeeae</taxon>
        <taxon>Coffea</taxon>
    </lineage>
</organism>
<keyword evidence="1" id="KW-0521">NADP</keyword>
<dbReference type="Gramene" id="CDP06796">
    <property type="protein sequence ID" value="CDP06796"/>
    <property type="gene ID" value="GSCOC_T00023773001"/>
</dbReference>
<sequence length="283" mass="31770">MIIVIQFLQALKQLPREKVQLATKFGVFKIEPTKVTVKGTPEYVRSCCENSLKRLQVDYIDLYYIHRIDTAVPIEETMGELKKLVEEGKIKYIGLSEASPDTIRRAHAVHPITALQQEYSLWTRDIEPELLPLCRELGIGLVPYSPVGRGLFAGKAVVESLPQNSFLETHPRYTGGNFEKNKTIYFRLDALAKKHGCTPAQLAIAWVLHQGEDIVPIPGTTKVKNLQENNGSVKVKLTEEDLKELSDAVPINTVAGQRTGDALFRTSFYFANTPPPPKKCRLE</sequence>
<dbReference type="PRINTS" id="PR00069">
    <property type="entry name" value="ALDKETRDTASE"/>
</dbReference>
<dbReference type="PANTHER" id="PTHR43625:SF81">
    <property type="entry name" value="OS01G0618100 PROTEIN"/>
    <property type="match status" value="1"/>
</dbReference>
<dbReference type="AlphaFoldDB" id="A0A068UEA5"/>
<dbReference type="OrthoDB" id="37537at2759"/>
<dbReference type="InParanoid" id="A0A068UEA5"/>
<dbReference type="InterPro" id="IPR023210">
    <property type="entry name" value="NADP_OxRdtase_dom"/>
</dbReference>
<evidence type="ECO:0000313" key="5">
    <source>
        <dbReference type="Proteomes" id="UP000295252"/>
    </source>
</evidence>
<reference evidence="5" key="1">
    <citation type="journal article" date="2014" name="Science">
        <title>The coffee genome provides insight into the convergent evolution of caffeine biosynthesis.</title>
        <authorList>
            <person name="Denoeud F."/>
            <person name="Carretero-Paulet L."/>
            <person name="Dereeper A."/>
            <person name="Droc G."/>
            <person name="Guyot R."/>
            <person name="Pietrella M."/>
            <person name="Zheng C."/>
            <person name="Alberti A."/>
            <person name="Anthony F."/>
            <person name="Aprea G."/>
            <person name="Aury J.M."/>
            <person name="Bento P."/>
            <person name="Bernard M."/>
            <person name="Bocs S."/>
            <person name="Campa C."/>
            <person name="Cenci A."/>
            <person name="Combes M.C."/>
            <person name="Crouzillat D."/>
            <person name="Da Silva C."/>
            <person name="Daddiego L."/>
            <person name="De Bellis F."/>
            <person name="Dussert S."/>
            <person name="Garsmeur O."/>
            <person name="Gayraud T."/>
            <person name="Guignon V."/>
            <person name="Jahn K."/>
            <person name="Jamilloux V."/>
            <person name="Joet T."/>
            <person name="Labadie K."/>
            <person name="Lan T."/>
            <person name="Leclercq J."/>
            <person name="Lepelley M."/>
            <person name="Leroy T."/>
            <person name="Li L.T."/>
            <person name="Librado P."/>
            <person name="Lopez L."/>
            <person name="Munoz A."/>
            <person name="Noel B."/>
            <person name="Pallavicini A."/>
            <person name="Perrotta G."/>
            <person name="Poncet V."/>
            <person name="Pot D."/>
            <person name="Priyono X."/>
            <person name="Rigoreau M."/>
            <person name="Rouard M."/>
            <person name="Rozas J."/>
            <person name="Tranchant-Dubreuil C."/>
            <person name="VanBuren R."/>
            <person name="Zhang Q."/>
            <person name="Andrade A.C."/>
            <person name="Argout X."/>
            <person name="Bertrand B."/>
            <person name="de Kochko A."/>
            <person name="Graziosi G."/>
            <person name="Henry R.J."/>
            <person name="Jayarama X."/>
            <person name="Ming R."/>
            <person name="Nagai C."/>
            <person name="Rounsley S."/>
            <person name="Sankoff D."/>
            <person name="Giuliano G."/>
            <person name="Albert V.A."/>
            <person name="Wincker P."/>
            <person name="Lashermes P."/>
        </authorList>
    </citation>
    <scope>NUCLEOTIDE SEQUENCE [LARGE SCALE GENOMIC DNA]</scope>
    <source>
        <strain evidence="5">cv. DH200-94</strain>
    </source>
</reference>
<feature type="domain" description="NADP-dependent oxidoreductase" evidence="3">
    <location>
        <begin position="9"/>
        <end position="247"/>
    </location>
</feature>
<dbReference type="Gene3D" id="3.20.20.100">
    <property type="entry name" value="NADP-dependent oxidoreductase domain"/>
    <property type="match status" value="1"/>
</dbReference>
<dbReference type="GO" id="GO:0005737">
    <property type="term" value="C:cytoplasm"/>
    <property type="evidence" value="ECO:0007669"/>
    <property type="project" value="TreeGrafter"/>
</dbReference>
<dbReference type="InterPro" id="IPR036812">
    <property type="entry name" value="NAD(P)_OxRdtase_dom_sf"/>
</dbReference>
<evidence type="ECO:0000256" key="2">
    <source>
        <dbReference type="ARBA" id="ARBA00023002"/>
    </source>
</evidence>
<proteinExistence type="predicted"/>
<protein>
    <recommendedName>
        <fullName evidence="3">NADP-dependent oxidoreductase domain-containing protein</fullName>
    </recommendedName>
</protein>
<keyword evidence="2" id="KW-0560">Oxidoreductase</keyword>
<dbReference type="Proteomes" id="UP000295252">
    <property type="component" value="Chromosome IV"/>
</dbReference>
<dbReference type="OMA" id="MHAYCRD"/>